<dbReference type="AlphaFoldDB" id="A0AA38GU44"/>
<dbReference type="PANTHER" id="PTHR47420:SF3">
    <property type="entry name" value="HISTONE-LYSINE N-METHYLTRANSFERASE ASHR2"/>
    <property type="match status" value="1"/>
</dbReference>
<reference evidence="2 3" key="1">
    <citation type="journal article" date="2021" name="Nat. Plants">
        <title>The Taxus genome provides insights into paclitaxel biosynthesis.</title>
        <authorList>
            <person name="Xiong X."/>
            <person name="Gou J."/>
            <person name="Liao Q."/>
            <person name="Li Y."/>
            <person name="Zhou Q."/>
            <person name="Bi G."/>
            <person name="Li C."/>
            <person name="Du R."/>
            <person name="Wang X."/>
            <person name="Sun T."/>
            <person name="Guo L."/>
            <person name="Liang H."/>
            <person name="Lu P."/>
            <person name="Wu Y."/>
            <person name="Zhang Z."/>
            <person name="Ro D.K."/>
            <person name="Shang Y."/>
            <person name="Huang S."/>
            <person name="Yan J."/>
        </authorList>
    </citation>
    <scope>NUCLEOTIDE SEQUENCE [LARGE SCALE GENOMIC DNA]</scope>
    <source>
        <strain evidence="2">Ta-2019</strain>
    </source>
</reference>
<dbReference type="InterPro" id="IPR044238">
    <property type="entry name" value="ASHR2-like"/>
</dbReference>
<proteinExistence type="predicted"/>
<feature type="domain" description="SET" evidence="1">
    <location>
        <begin position="9"/>
        <end position="262"/>
    </location>
</feature>
<gene>
    <name evidence="2" type="ORF">KI387_001164</name>
</gene>
<keyword evidence="3" id="KW-1185">Reference proteome</keyword>
<evidence type="ECO:0000259" key="1">
    <source>
        <dbReference type="PROSITE" id="PS50280"/>
    </source>
</evidence>
<dbReference type="PANTHER" id="PTHR47420">
    <property type="entry name" value="HISTONE-LYSINE N-METHYLTRANSFERASE ASHR2"/>
    <property type="match status" value="1"/>
</dbReference>
<protein>
    <recommendedName>
        <fullName evidence="1">SET domain-containing protein</fullName>
    </recommendedName>
</protein>
<evidence type="ECO:0000313" key="3">
    <source>
        <dbReference type="Proteomes" id="UP000824469"/>
    </source>
</evidence>
<dbReference type="EMBL" id="JAHRHJ020000001">
    <property type="protein sequence ID" value="KAH9329056.1"/>
    <property type="molecule type" value="Genomic_DNA"/>
</dbReference>
<feature type="non-terminal residue" evidence="2">
    <location>
        <position position="273"/>
    </location>
</feature>
<accession>A0AA38GU44</accession>
<dbReference type="PROSITE" id="PS50280">
    <property type="entry name" value="SET"/>
    <property type="match status" value="1"/>
</dbReference>
<evidence type="ECO:0000313" key="2">
    <source>
        <dbReference type="EMBL" id="KAH9329056.1"/>
    </source>
</evidence>
<dbReference type="SUPFAM" id="SSF82199">
    <property type="entry name" value="SET domain"/>
    <property type="match status" value="1"/>
</dbReference>
<dbReference type="CDD" id="cd20071">
    <property type="entry name" value="SET_SMYD"/>
    <property type="match status" value="1"/>
</dbReference>
<dbReference type="Gene3D" id="6.10.140.2220">
    <property type="match status" value="1"/>
</dbReference>
<dbReference type="SMART" id="SM00317">
    <property type="entry name" value="SET"/>
    <property type="match status" value="1"/>
</dbReference>
<name>A0AA38GU44_TAXCH</name>
<dbReference type="InterPro" id="IPR001214">
    <property type="entry name" value="SET_dom"/>
</dbReference>
<dbReference type="OMA" id="PAQNTDM"/>
<dbReference type="Gene3D" id="2.170.270.10">
    <property type="entry name" value="SET domain"/>
    <property type="match status" value="1"/>
</dbReference>
<dbReference type="Proteomes" id="UP000824469">
    <property type="component" value="Unassembled WGS sequence"/>
</dbReference>
<organism evidence="2 3">
    <name type="scientific">Taxus chinensis</name>
    <name type="common">Chinese yew</name>
    <name type="synonym">Taxus wallichiana var. chinensis</name>
    <dbReference type="NCBI Taxonomy" id="29808"/>
    <lineage>
        <taxon>Eukaryota</taxon>
        <taxon>Viridiplantae</taxon>
        <taxon>Streptophyta</taxon>
        <taxon>Embryophyta</taxon>
        <taxon>Tracheophyta</taxon>
        <taxon>Spermatophyta</taxon>
        <taxon>Pinopsida</taxon>
        <taxon>Pinidae</taxon>
        <taxon>Conifers II</taxon>
        <taxon>Cupressales</taxon>
        <taxon>Taxaceae</taxon>
        <taxon>Taxus</taxon>
    </lineage>
</organism>
<comment type="caution">
    <text evidence="2">The sequence shown here is derived from an EMBL/GenBank/DDBJ whole genome shotgun (WGS) entry which is preliminary data.</text>
</comment>
<dbReference type="Gene3D" id="1.10.220.160">
    <property type="match status" value="1"/>
</dbReference>
<dbReference type="Pfam" id="PF00856">
    <property type="entry name" value="SET"/>
    <property type="match status" value="1"/>
</dbReference>
<sequence>MEGDTVKISEVRIAEIQGRGRALVATQHIQAGQILLQETPLLIYPQSNSSIPISFCAHCFTSLTPTSSFLSCPSCTQPLNFCSTQCQSKALTSSHTQWVCKSLNILCSSSLDPETQTQACFLIAAYNLAIVSPSKFQFLLLLQGNDGTVDSQAHVLHSFMLSVISFWPVQGPLLGFSSELTASLLSKDKQNAFGLMAPVQQGAERQVRAYAIYAQASFFNHDCLPNACRFDYVDKPGDHNTDIIIRALHEIQEGSEICLSYFPVNWPYAERQK</sequence>
<dbReference type="InterPro" id="IPR046341">
    <property type="entry name" value="SET_dom_sf"/>
</dbReference>